<name>A0A7X1FW75_9SPHN</name>
<evidence type="ECO:0000256" key="4">
    <source>
        <dbReference type="ARBA" id="ARBA00022692"/>
    </source>
</evidence>
<dbReference type="Proteomes" id="UP000551327">
    <property type="component" value="Unassembled WGS sequence"/>
</dbReference>
<dbReference type="Pfam" id="PF13440">
    <property type="entry name" value="Polysacc_synt_3"/>
    <property type="match status" value="1"/>
</dbReference>
<feature type="transmembrane region" description="Helical" evidence="7">
    <location>
        <begin position="425"/>
        <end position="446"/>
    </location>
</feature>
<evidence type="ECO:0000256" key="3">
    <source>
        <dbReference type="ARBA" id="ARBA00022475"/>
    </source>
</evidence>
<evidence type="ECO:0000313" key="9">
    <source>
        <dbReference type="Proteomes" id="UP000551327"/>
    </source>
</evidence>
<gene>
    <name evidence="8" type="ORF">H7F53_03065</name>
</gene>
<dbReference type="AlphaFoldDB" id="A0A7X1FW75"/>
<comment type="similarity">
    <text evidence="2">Belongs to the polysaccharide synthase family.</text>
</comment>
<keyword evidence="6 7" id="KW-0472">Membrane</keyword>
<protein>
    <submittedName>
        <fullName evidence="8">Oligosaccharide flippase family protein</fullName>
    </submittedName>
</protein>
<evidence type="ECO:0000313" key="8">
    <source>
        <dbReference type="EMBL" id="MBC2668123.1"/>
    </source>
</evidence>
<feature type="transmembrane region" description="Helical" evidence="7">
    <location>
        <begin position="12"/>
        <end position="32"/>
    </location>
</feature>
<evidence type="ECO:0000256" key="7">
    <source>
        <dbReference type="SAM" id="Phobius"/>
    </source>
</evidence>
<dbReference type="GO" id="GO:0005886">
    <property type="term" value="C:plasma membrane"/>
    <property type="evidence" value="ECO:0007669"/>
    <property type="project" value="UniProtKB-SubCell"/>
</dbReference>
<dbReference type="PANTHER" id="PTHR30250:SF10">
    <property type="entry name" value="LIPOPOLYSACCHARIDE BIOSYNTHESIS PROTEIN WZXC"/>
    <property type="match status" value="1"/>
</dbReference>
<keyword evidence="5 7" id="KW-1133">Transmembrane helix</keyword>
<feature type="transmembrane region" description="Helical" evidence="7">
    <location>
        <begin position="52"/>
        <end position="79"/>
    </location>
</feature>
<proteinExistence type="inferred from homology"/>
<dbReference type="PANTHER" id="PTHR30250">
    <property type="entry name" value="PST FAMILY PREDICTED COLANIC ACID TRANSPORTER"/>
    <property type="match status" value="1"/>
</dbReference>
<dbReference type="RefSeq" id="WP_185678005.1">
    <property type="nucleotide sequence ID" value="NZ_JACLAX010000002.1"/>
</dbReference>
<reference evidence="8 9" key="1">
    <citation type="submission" date="2020-08" db="EMBL/GenBank/DDBJ databases">
        <title>The genome sequence of type strain Novosphingobium piscinae KCTC 42194.</title>
        <authorList>
            <person name="Liu Y."/>
        </authorList>
    </citation>
    <scope>NUCLEOTIDE SEQUENCE [LARGE SCALE GENOMIC DNA]</scope>
    <source>
        <strain evidence="8 9">KCTC 42194</strain>
    </source>
</reference>
<feature type="transmembrane region" description="Helical" evidence="7">
    <location>
        <begin position="215"/>
        <end position="237"/>
    </location>
</feature>
<feature type="transmembrane region" description="Helical" evidence="7">
    <location>
        <begin position="124"/>
        <end position="144"/>
    </location>
</feature>
<evidence type="ECO:0000256" key="5">
    <source>
        <dbReference type="ARBA" id="ARBA00022989"/>
    </source>
</evidence>
<feature type="transmembrane region" description="Helical" evidence="7">
    <location>
        <begin position="184"/>
        <end position="203"/>
    </location>
</feature>
<keyword evidence="4 7" id="KW-0812">Transmembrane</keyword>
<evidence type="ECO:0000256" key="6">
    <source>
        <dbReference type="ARBA" id="ARBA00023136"/>
    </source>
</evidence>
<feature type="transmembrane region" description="Helical" evidence="7">
    <location>
        <begin position="100"/>
        <end position="118"/>
    </location>
</feature>
<feature type="transmembrane region" description="Helical" evidence="7">
    <location>
        <begin position="302"/>
        <end position="327"/>
    </location>
</feature>
<keyword evidence="3" id="KW-1003">Cell membrane</keyword>
<keyword evidence="9" id="KW-1185">Reference proteome</keyword>
<comment type="subcellular location">
    <subcellularLocation>
        <location evidence="1">Cell membrane</location>
        <topology evidence="1">Multi-pass membrane protein</topology>
    </subcellularLocation>
</comment>
<dbReference type="InterPro" id="IPR050833">
    <property type="entry name" value="Poly_Biosynth_Transport"/>
</dbReference>
<feature type="transmembrane region" description="Helical" evidence="7">
    <location>
        <begin position="333"/>
        <end position="353"/>
    </location>
</feature>
<evidence type="ECO:0000256" key="2">
    <source>
        <dbReference type="ARBA" id="ARBA00007430"/>
    </source>
</evidence>
<sequence length="456" mass="49761">MKLLPNSFATKLLGSQTLMIRLGWTTIGYILVQLIRFAQNLILTRLIAPELFGIMVILTSLRVGVELFTDVGIGQNVIASPRGTEPRFYNTAWTLQMMRGLILAGLFLPLLPLLRHYYDDPMVSAALPALCLLFLLSGVHGMGPTLATKAMQSRKIAVYNVVCTAFGSMIALVLAWLYPTVWGLVAGNILSTVASSILSYVMFSKLVYRIRLDREVVRSIFSFGKWIFLSSIVFFLSTNFDRLVLSKYVALGLLGIYGVARSLGDIVGQFSLQLGNHLIFPSISSAGVVGHELQSRISWLRLTFLLTMALALALLIGLSDVIIRILYDDRYLAAGPVLAWIGVSTWIFVINTVGENLALGIRRPVFPALSHGAKFVCLVIALPIAVSHYGIMGAAIATVGAEFARYTILTGALARERIHFLRQDLVCTAALILASIAVRELVNLVGLSSAASPFLL</sequence>
<feature type="transmembrane region" description="Helical" evidence="7">
    <location>
        <begin position="156"/>
        <end position="178"/>
    </location>
</feature>
<accession>A0A7X1FW75</accession>
<organism evidence="8 9">
    <name type="scientific">Novosphingobium piscinae</name>
    <dbReference type="NCBI Taxonomy" id="1507448"/>
    <lineage>
        <taxon>Bacteria</taxon>
        <taxon>Pseudomonadati</taxon>
        <taxon>Pseudomonadota</taxon>
        <taxon>Alphaproteobacteria</taxon>
        <taxon>Sphingomonadales</taxon>
        <taxon>Sphingomonadaceae</taxon>
        <taxon>Novosphingobium</taxon>
    </lineage>
</organism>
<evidence type="ECO:0000256" key="1">
    <source>
        <dbReference type="ARBA" id="ARBA00004651"/>
    </source>
</evidence>
<dbReference type="EMBL" id="JACLAX010000002">
    <property type="protein sequence ID" value="MBC2668123.1"/>
    <property type="molecule type" value="Genomic_DNA"/>
</dbReference>
<comment type="caution">
    <text evidence="8">The sequence shown here is derived from an EMBL/GenBank/DDBJ whole genome shotgun (WGS) entry which is preliminary data.</text>
</comment>